<evidence type="ECO:0000259" key="1">
    <source>
        <dbReference type="Pfam" id="PF07075"/>
    </source>
</evidence>
<sequence length="399" mass="45050">MLKPLLISFLCVFCTLVFGQVNQGLYQNDSIVVGAANFENYLPLLEGKRVGLVGNQTSMVGERHLVDILLEKQIKVVQLFSPEHGFRGEADAGEKVASKVDPITQIPIISLYGSNKKPTDNQLKNLDVLLFDLQDVGVRFYTYISTLHYVMEACAENKVQLIVLDRPNPNGHYVDGPVLDRRFKSFVGMHPVSIVHGMTIGEYATMINGEGWLKSELKCPLKIVLCKGWNHQKFYKLPIKPSPNLPNMLSVYLYPSICLFEGTVVSVGRGTAYPFQQIGHPSFNAGSYYFTPKPNVGAKNPKLNGKVCNGVNFTETGINVLQNQNQMQLDWFLKFYENLNLGANFFLPNHFIDLLMGSDQFRKMVVAGKTEEEIRATWKTELDVFKLTRQNYLLYTDFN</sequence>
<name>A0A2W1N0F1_9FLAO</name>
<dbReference type="AlphaFoldDB" id="A0A2W1N0F1"/>
<dbReference type="InterPro" id="IPR048503">
    <property type="entry name" value="NamZ_C"/>
</dbReference>
<accession>A0A2W1N0F1</accession>
<evidence type="ECO:0000259" key="2">
    <source>
        <dbReference type="Pfam" id="PF20732"/>
    </source>
</evidence>
<organism evidence="3 4">
    <name type="scientific">Putridiphycobacter roseus</name>
    <dbReference type="NCBI Taxonomy" id="2219161"/>
    <lineage>
        <taxon>Bacteria</taxon>
        <taxon>Pseudomonadati</taxon>
        <taxon>Bacteroidota</taxon>
        <taxon>Flavobacteriia</taxon>
        <taxon>Flavobacteriales</taxon>
        <taxon>Crocinitomicaceae</taxon>
        <taxon>Putridiphycobacter</taxon>
    </lineage>
</organism>
<comment type="caution">
    <text evidence="3">The sequence shown here is derived from an EMBL/GenBank/DDBJ whole genome shotgun (WGS) entry which is preliminary data.</text>
</comment>
<keyword evidence="4" id="KW-1185">Reference proteome</keyword>
<dbReference type="InterPro" id="IPR008302">
    <property type="entry name" value="NamZ"/>
</dbReference>
<dbReference type="OrthoDB" id="9801061at2"/>
<dbReference type="GO" id="GO:0033922">
    <property type="term" value="F:peptidoglycan beta-N-acetylmuramidase activity"/>
    <property type="evidence" value="ECO:0007669"/>
    <property type="project" value="InterPro"/>
</dbReference>
<dbReference type="Gene3D" id="3.40.50.12170">
    <property type="entry name" value="Uncharacterised protein PF07075, DUF1343"/>
    <property type="match status" value="1"/>
</dbReference>
<dbReference type="PANTHER" id="PTHR42915">
    <property type="entry name" value="HYPOTHETICAL 460 KDA PROTEIN IN FEUA-SIGW INTERGENIC REGION [PRECURSOR]"/>
    <property type="match status" value="1"/>
</dbReference>
<feature type="domain" description="Peptidoglycan beta-N-acetylmuramidase NamZ N-terminal" evidence="1">
    <location>
        <begin position="50"/>
        <end position="248"/>
    </location>
</feature>
<dbReference type="EMBL" id="QKSB01000002">
    <property type="protein sequence ID" value="PZE18019.1"/>
    <property type="molecule type" value="Genomic_DNA"/>
</dbReference>
<feature type="domain" description="Peptidoglycan beta-N-acetylmuramidase NamZ C-terminal" evidence="2">
    <location>
        <begin position="252"/>
        <end position="395"/>
    </location>
</feature>
<proteinExistence type="predicted"/>
<dbReference type="Proteomes" id="UP000249248">
    <property type="component" value="Unassembled WGS sequence"/>
</dbReference>
<protein>
    <submittedName>
        <fullName evidence="3">DUF1343 domain-containing protein</fullName>
    </submittedName>
</protein>
<dbReference type="Pfam" id="PF20732">
    <property type="entry name" value="NamZ_C"/>
    <property type="match status" value="1"/>
</dbReference>
<dbReference type="PANTHER" id="PTHR42915:SF1">
    <property type="entry name" value="PEPTIDOGLYCAN BETA-N-ACETYLMURAMIDASE NAMZ"/>
    <property type="match status" value="1"/>
</dbReference>
<evidence type="ECO:0000313" key="4">
    <source>
        <dbReference type="Proteomes" id="UP000249248"/>
    </source>
</evidence>
<gene>
    <name evidence="3" type="ORF">DNU06_05220</name>
</gene>
<dbReference type="Gene3D" id="3.90.1150.140">
    <property type="match status" value="1"/>
</dbReference>
<dbReference type="InterPro" id="IPR048502">
    <property type="entry name" value="NamZ_N"/>
</dbReference>
<dbReference type="PIRSF" id="PIRSF016719">
    <property type="entry name" value="UCP016719"/>
    <property type="match status" value="1"/>
</dbReference>
<dbReference type="Pfam" id="PF07075">
    <property type="entry name" value="NamZ_N"/>
    <property type="match status" value="1"/>
</dbReference>
<reference evidence="3 4" key="1">
    <citation type="submission" date="2018-06" db="EMBL/GenBank/DDBJ databases">
        <title>The draft genome sequence of Crocinitomix sp. SM1701.</title>
        <authorList>
            <person name="Zhang X."/>
        </authorList>
    </citation>
    <scope>NUCLEOTIDE SEQUENCE [LARGE SCALE GENOMIC DNA]</scope>
    <source>
        <strain evidence="3 4">SM1701</strain>
    </source>
</reference>
<evidence type="ECO:0000313" key="3">
    <source>
        <dbReference type="EMBL" id="PZE18019.1"/>
    </source>
</evidence>
<dbReference type="RefSeq" id="WP_111062171.1">
    <property type="nucleotide sequence ID" value="NZ_JBHUCU010000002.1"/>
</dbReference>